<keyword evidence="3" id="KW-0106">Calcium</keyword>
<dbReference type="Pfam" id="PF00354">
    <property type="entry name" value="Pentaxin"/>
    <property type="match status" value="1"/>
</dbReference>
<dbReference type="PROSITE" id="PS51828">
    <property type="entry name" value="PTX_2"/>
    <property type="match status" value="1"/>
</dbReference>
<accession>A0ABM0MBS4</accession>
<comment type="cofactor">
    <cofactor evidence="1">
        <name>Ca(2+)</name>
        <dbReference type="ChEBI" id="CHEBI:29108"/>
    </cofactor>
</comment>
<sequence>MAHVNVVRVTQSPCNVLTVDENSRVEILELIPSMSAVTACIWARTVEVSGGTPFSYNIAASDNEFFLSFPEDLAIGIRALSTGATGVSINDGAWHHVCVTWNSVGGIWNIYDNSILAVDGSNFRTGLMIRSGGVLILGQEQDTLGGGFDPSQAFKGDLANFNMWDRELDGVDILHSTNDCSCGIEGNVFSWKSDSLDITGTALVSAADFCLIYGIGTDNQLYTRDGINGTWSGPAPNSCCVIAMTILIDNSILGVGDNNQLYNKASLDIPWSGPLLNGGSVIDVTQMSDGTIVGIGMTNELMILTDIQDTWTGPVSNSAAVMSISVLPDQSLLGVGMSGKLWTRPSIQGVWTKVDDNGVVSGISVSRNGIVLGVDTTCGLIERSHYTSQWEGEIENNVCVISVSFGN</sequence>
<evidence type="ECO:0000256" key="2">
    <source>
        <dbReference type="ARBA" id="ARBA00022723"/>
    </source>
</evidence>
<evidence type="ECO:0000256" key="6">
    <source>
        <dbReference type="PROSITE-ProRule" id="PRU01172"/>
    </source>
</evidence>
<dbReference type="GeneID" id="102805277"/>
<dbReference type="InterPro" id="IPR030476">
    <property type="entry name" value="Pentaxin_CS"/>
</dbReference>
<reference evidence="9" key="1">
    <citation type="submission" date="2025-08" db="UniProtKB">
        <authorList>
            <consortium name="RefSeq"/>
        </authorList>
    </citation>
    <scope>IDENTIFICATION</scope>
    <source>
        <tissue evidence="9">Testes</tissue>
    </source>
</reference>
<evidence type="ECO:0000256" key="4">
    <source>
        <dbReference type="ARBA" id="ARBA00023157"/>
    </source>
</evidence>
<feature type="domain" description="Pentraxin (PTX)" evidence="7">
    <location>
        <begin position="10"/>
        <end position="210"/>
    </location>
</feature>
<name>A0ABM0MBS4_SACKO</name>
<evidence type="ECO:0000256" key="1">
    <source>
        <dbReference type="ARBA" id="ARBA00001913"/>
    </source>
</evidence>
<dbReference type="Proteomes" id="UP000694865">
    <property type="component" value="Unplaced"/>
</dbReference>
<evidence type="ECO:0000313" key="8">
    <source>
        <dbReference type="Proteomes" id="UP000694865"/>
    </source>
</evidence>
<evidence type="ECO:0000256" key="5">
    <source>
        <dbReference type="ARBA" id="ARBA00023180"/>
    </source>
</evidence>
<keyword evidence="5" id="KW-0325">Glycoprotein</keyword>
<dbReference type="InterPro" id="IPR013320">
    <property type="entry name" value="ConA-like_dom_sf"/>
</dbReference>
<dbReference type="Gene3D" id="2.60.120.200">
    <property type="match status" value="1"/>
</dbReference>
<dbReference type="PRINTS" id="PR00895">
    <property type="entry name" value="PENTAXIN"/>
</dbReference>
<organism evidence="8 9">
    <name type="scientific">Saccoglossus kowalevskii</name>
    <name type="common">Acorn worm</name>
    <dbReference type="NCBI Taxonomy" id="10224"/>
    <lineage>
        <taxon>Eukaryota</taxon>
        <taxon>Metazoa</taxon>
        <taxon>Hemichordata</taxon>
        <taxon>Enteropneusta</taxon>
        <taxon>Harrimaniidae</taxon>
        <taxon>Saccoglossus</taxon>
    </lineage>
</organism>
<dbReference type="InterPro" id="IPR001759">
    <property type="entry name" value="PTX_dom"/>
</dbReference>
<evidence type="ECO:0000313" key="9">
    <source>
        <dbReference type="RefSeq" id="XP_006817465.1"/>
    </source>
</evidence>
<protein>
    <submittedName>
        <fullName evidence="9">Uncharacterized protein LOC102805277</fullName>
    </submittedName>
</protein>
<dbReference type="SUPFAM" id="SSF49899">
    <property type="entry name" value="Concanavalin A-like lectins/glucanases"/>
    <property type="match status" value="1"/>
</dbReference>
<dbReference type="PROSITE" id="PS00289">
    <property type="entry name" value="PTX_1"/>
    <property type="match status" value="1"/>
</dbReference>
<dbReference type="SMART" id="SM00159">
    <property type="entry name" value="PTX"/>
    <property type="match status" value="1"/>
</dbReference>
<keyword evidence="8" id="KW-1185">Reference proteome</keyword>
<evidence type="ECO:0000259" key="7">
    <source>
        <dbReference type="PROSITE" id="PS51828"/>
    </source>
</evidence>
<keyword evidence="2" id="KW-0479">Metal-binding</keyword>
<dbReference type="PANTHER" id="PTHR19277">
    <property type="entry name" value="PENTRAXIN"/>
    <property type="match status" value="1"/>
</dbReference>
<gene>
    <name evidence="9" type="primary">LOC102805277</name>
</gene>
<dbReference type="InterPro" id="IPR051360">
    <property type="entry name" value="Neuronal_Pentraxin_Related"/>
</dbReference>
<proteinExistence type="predicted"/>
<dbReference type="RefSeq" id="XP_006817465.1">
    <property type="nucleotide sequence ID" value="XM_006817402.1"/>
</dbReference>
<dbReference type="PANTHER" id="PTHR19277:SF125">
    <property type="entry name" value="B6"/>
    <property type="match status" value="1"/>
</dbReference>
<keyword evidence="4" id="KW-1015">Disulfide bond</keyword>
<evidence type="ECO:0000256" key="3">
    <source>
        <dbReference type="ARBA" id="ARBA00022837"/>
    </source>
</evidence>
<comment type="caution">
    <text evidence="6">Lacks conserved residue(s) required for the propagation of feature annotation.</text>
</comment>